<evidence type="ECO:0000313" key="2">
    <source>
        <dbReference type="EMBL" id="GBP56043.1"/>
    </source>
</evidence>
<comment type="caution">
    <text evidence="2">The sequence shown here is derived from an EMBL/GenBank/DDBJ whole genome shotgun (WGS) entry which is preliminary data.</text>
</comment>
<evidence type="ECO:0000256" key="1">
    <source>
        <dbReference type="SAM" id="MobiDB-lite"/>
    </source>
</evidence>
<keyword evidence="3" id="KW-1185">Reference proteome</keyword>
<name>A0A4C1WYP8_EUMVA</name>
<feature type="region of interest" description="Disordered" evidence="1">
    <location>
        <begin position="1"/>
        <end position="34"/>
    </location>
</feature>
<accession>A0A4C1WYP8</accession>
<protein>
    <submittedName>
        <fullName evidence="2">Uncharacterized protein</fullName>
    </submittedName>
</protein>
<organism evidence="2 3">
    <name type="scientific">Eumeta variegata</name>
    <name type="common">Bagworm moth</name>
    <name type="synonym">Eumeta japonica</name>
    <dbReference type="NCBI Taxonomy" id="151549"/>
    <lineage>
        <taxon>Eukaryota</taxon>
        <taxon>Metazoa</taxon>
        <taxon>Ecdysozoa</taxon>
        <taxon>Arthropoda</taxon>
        <taxon>Hexapoda</taxon>
        <taxon>Insecta</taxon>
        <taxon>Pterygota</taxon>
        <taxon>Neoptera</taxon>
        <taxon>Endopterygota</taxon>
        <taxon>Lepidoptera</taxon>
        <taxon>Glossata</taxon>
        <taxon>Ditrysia</taxon>
        <taxon>Tineoidea</taxon>
        <taxon>Psychidae</taxon>
        <taxon>Oiketicinae</taxon>
        <taxon>Eumeta</taxon>
    </lineage>
</organism>
<dbReference type="EMBL" id="BGZK01000683">
    <property type="protein sequence ID" value="GBP56043.1"/>
    <property type="molecule type" value="Genomic_DNA"/>
</dbReference>
<dbReference type="AlphaFoldDB" id="A0A4C1WYP8"/>
<sequence length="114" mass="12191">MAQPPILTHVPDHHSPPFSITYSTSTREADNAAGTSPGLCWLRSGRAIDSSLSSTLHFDPGYIFKYDPGFGFDSAPRLAFNLASATGRLDEGEANASVKIKYGLCDSGTVLKNE</sequence>
<proteinExistence type="predicted"/>
<dbReference type="Proteomes" id="UP000299102">
    <property type="component" value="Unassembled WGS sequence"/>
</dbReference>
<reference evidence="2 3" key="1">
    <citation type="journal article" date="2019" name="Commun. Biol.">
        <title>The bagworm genome reveals a unique fibroin gene that provides high tensile strength.</title>
        <authorList>
            <person name="Kono N."/>
            <person name="Nakamura H."/>
            <person name="Ohtoshi R."/>
            <person name="Tomita M."/>
            <person name="Numata K."/>
            <person name="Arakawa K."/>
        </authorList>
    </citation>
    <scope>NUCLEOTIDE SEQUENCE [LARGE SCALE GENOMIC DNA]</scope>
</reference>
<evidence type="ECO:0000313" key="3">
    <source>
        <dbReference type="Proteomes" id="UP000299102"/>
    </source>
</evidence>
<gene>
    <name evidence="2" type="ORF">EVAR_97465_1</name>
</gene>